<dbReference type="Pfam" id="PF00501">
    <property type="entry name" value="AMP-binding"/>
    <property type="match status" value="2"/>
</dbReference>
<dbReference type="NCBIfam" id="TIGR01733">
    <property type="entry name" value="AA-adenyl-dom"/>
    <property type="match status" value="2"/>
</dbReference>
<keyword evidence="4" id="KW-0677">Repeat</keyword>
<dbReference type="InterPro" id="IPR009081">
    <property type="entry name" value="PP-bd_ACP"/>
</dbReference>
<dbReference type="Gene3D" id="3.30.559.10">
    <property type="entry name" value="Chloramphenicol acetyltransferase-like domain"/>
    <property type="match status" value="4"/>
</dbReference>
<keyword evidence="2" id="KW-0596">Phosphopantetheine</keyword>
<proteinExistence type="predicted"/>
<dbReference type="GO" id="GO:0031177">
    <property type="term" value="F:phosphopantetheine binding"/>
    <property type="evidence" value="ECO:0007669"/>
    <property type="project" value="InterPro"/>
</dbReference>
<dbReference type="CDD" id="cd12117">
    <property type="entry name" value="A_NRPS_Srf_like"/>
    <property type="match status" value="2"/>
</dbReference>
<dbReference type="STRING" id="634771.SAMN04488128_1011923"/>
<dbReference type="PROSITE" id="PS50075">
    <property type="entry name" value="CARRIER"/>
    <property type="match status" value="2"/>
</dbReference>
<dbReference type="GO" id="GO:0005829">
    <property type="term" value="C:cytosol"/>
    <property type="evidence" value="ECO:0007669"/>
    <property type="project" value="TreeGrafter"/>
</dbReference>
<dbReference type="PROSITE" id="PS00012">
    <property type="entry name" value="PHOSPHOPANTETHEINE"/>
    <property type="match status" value="2"/>
</dbReference>
<evidence type="ECO:0000256" key="1">
    <source>
        <dbReference type="ARBA" id="ARBA00001957"/>
    </source>
</evidence>
<dbReference type="PANTHER" id="PTHR45527">
    <property type="entry name" value="NONRIBOSOMAL PEPTIDE SYNTHETASE"/>
    <property type="match status" value="1"/>
</dbReference>
<dbReference type="InterPro" id="IPR010071">
    <property type="entry name" value="AA_adenyl_dom"/>
</dbReference>
<dbReference type="InterPro" id="IPR001242">
    <property type="entry name" value="Condensation_dom"/>
</dbReference>
<dbReference type="InterPro" id="IPR010060">
    <property type="entry name" value="NRPS_synth"/>
</dbReference>
<gene>
    <name evidence="6" type="ORF">SAMN04488128_1011923</name>
</gene>
<dbReference type="CDD" id="cd19543">
    <property type="entry name" value="DCL_NRPS"/>
    <property type="match status" value="1"/>
</dbReference>
<dbReference type="FunFam" id="3.40.50.980:FF:000001">
    <property type="entry name" value="Non-ribosomal peptide synthetase"/>
    <property type="match status" value="1"/>
</dbReference>
<keyword evidence="7" id="KW-1185">Reference proteome</keyword>
<keyword evidence="3" id="KW-0597">Phosphoprotein</keyword>
<dbReference type="InterPro" id="IPR006162">
    <property type="entry name" value="Ppantetheine_attach_site"/>
</dbReference>
<protein>
    <submittedName>
        <fullName evidence="6">Non-ribosomal peptide synthase domain TIGR01720/amino acid adenylation domain-containing protein</fullName>
    </submittedName>
</protein>
<dbReference type="InterPro" id="IPR045851">
    <property type="entry name" value="AMP-bd_C_sf"/>
</dbReference>
<dbReference type="GO" id="GO:0043041">
    <property type="term" value="P:amino acid activation for nonribosomal peptide biosynthetic process"/>
    <property type="evidence" value="ECO:0007669"/>
    <property type="project" value="TreeGrafter"/>
</dbReference>
<dbReference type="InterPro" id="IPR020806">
    <property type="entry name" value="PKS_PP-bd"/>
</dbReference>
<evidence type="ECO:0000256" key="3">
    <source>
        <dbReference type="ARBA" id="ARBA00022553"/>
    </source>
</evidence>
<feature type="non-terminal residue" evidence="6">
    <location>
        <position position="2926"/>
    </location>
</feature>
<dbReference type="GO" id="GO:0044550">
    <property type="term" value="P:secondary metabolite biosynthetic process"/>
    <property type="evidence" value="ECO:0007669"/>
    <property type="project" value="TreeGrafter"/>
</dbReference>
<name>A0A1T4P515_9BACT</name>
<dbReference type="Pfam" id="PF00550">
    <property type="entry name" value="PP-binding"/>
    <property type="match status" value="2"/>
</dbReference>
<dbReference type="Gene3D" id="3.30.559.30">
    <property type="entry name" value="Nonribosomal peptide synthetase, condensation domain"/>
    <property type="match status" value="4"/>
</dbReference>
<dbReference type="Gene3D" id="1.10.1200.10">
    <property type="entry name" value="ACP-like"/>
    <property type="match status" value="2"/>
</dbReference>
<dbReference type="Proteomes" id="UP000190367">
    <property type="component" value="Unassembled WGS sequence"/>
</dbReference>
<feature type="domain" description="Carrier" evidence="5">
    <location>
        <begin position="1967"/>
        <end position="2041"/>
    </location>
</feature>
<dbReference type="InterPro" id="IPR036736">
    <property type="entry name" value="ACP-like_sf"/>
</dbReference>
<evidence type="ECO:0000256" key="2">
    <source>
        <dbReference type="ARBA" id="ARBA00022450"/>
    </source>
</evidence>
<dbReference type="Gene3D" id="3.40.50.980">
    <property type="match status" value="4"/>
</dbReference>
<dbReference type="NCBIfam" id="TIGR01720">
    <property type="entry name" value="NRPS-para261"/>
    <property type="match status" value="1"/>
</dbReference>
<dbReference type="SUPFAM" id="SSF47336">
    <property type="entry name" value="ACP-like"/>
    <property type="match status" value="2"/>
</dbReference>
<dbReference type="SUPFAM" id="SSF56801">
    <property type="entry name" value="Acetyl-CoA synthetase-like"/>
    <property type="match status" value="2"/>
</dbReference>
<dbReference type="Pfam" id="PF00668">
    <property type="entry name" value="Condensation"/>
    <property type="match status" value="4"/>
</dbReference>
<accession>A0A1T4P515</accession>
<dbReference type="FunFam" id="2.30.38.10:FF:000001">
    <property type="entry name" value="Non-ribosomal peptide synthetase PvdI"/>
    <property type="match status" value="1"/>
</dbReference>
<evidence type="ECO:0000313" key="7">
    <source>
        <dbReference type="Proteomes" id="UP000190367"/>
    </source>
</evidence>
<dbReference type="InterPro" id="IPR025110">
    <property type="entry name" value="AMP-bd_C"/>
</dbReference>
<evidence type="ECO:0000256" key="4">
    <source>
        <dbReference type="ARBA" id="ARBA00022737"/>
    </source>
</evidence>
<dbReference type="Gene3D" id="3.30.300.30">
    <property type="match status" value="2"/>
</dbReference>
<dbReference type="SMART" id="SM00823">
    <property type="entry name" value="PKS_PP"/>
    <property type="match status" value="2"/>
</dbReference>
<dbReference type="NCBIfam" id="NF003417">
    <property type="entry name" value="PRK04813.1"/>
    <property type="match status" value="2"/>
</dbReference>
<dbReference type="RefSeq" id="WP_143312832.1">
    <property type="nucleotide sequence ID" value="NZ_FUWZ01000001.1"/>
</dbReference>
<evidence type="ECO:0000313" key="6">
    <source>
        <dbReference type="EMBL" id="SJZ86645.1"/>
    </source>
</evidence>
<feature type="domain" description="Carrier" evidence="5">
    <location>
        <begin position="935"/>
        <end position="1012"/>
    </location>
</feature>
<dbReference type="CDD" id="cd19534">
    <property type="entry name" value="E_NRPS"/>
    <property type="match status" value="1"/>
</dbReference>
<dbReference type="InterPro" id="IPR000873">
    <property type="entry name" value="AMP-dep_synth/lig_dom"/>
</dbReference>
<comment type="cofactor">
    <cofactor evidence="1">
        <name>pantetheine 4'-phosphate</name>
        <dbReference type="ChEBI" id="CHEBI:47942"/>
    </cofactor>
</comment>
<dbReference type="OrthoDB" id="9778383at2"/>
<dbReference type="Gene3D" id="2.30.38.10">
    <property type="entry name" value="Luciferase, Domain 3"/>
    <property type="match status" value="2"/>
</dbReference>
<dbReference type="CDD" id="cd19531">
    <property type="entry name" value="LCL_NRPS-like"/>
    <property type="match status" value="1"/>
</dbReference>
<organism evidence="6 7">
    <name type="scientific">Chitinophaga eiseniae</name>
    <dbReference type="NCBI Taxonomy" id="634771"/>
    <lineage>
        <taxon>Bacteria</taxon>
        <taxon>Pseudomonadati</taxon>
        <taxon>Bacteroidota</taxon>
        <taxon>Chitinophagia</taxon>
        <taxon>Chitinophagales</taxon>
        <taxon>Chitinophagaceae</taxon>
        <taxon>Chitinophaga</taxon>
    </lineage>
</organism>
<reference evidence="7" key="1">
    <citation type="submission" date="2017-02" db="EMBL/GenBank/DDBJ databases">
        <authorList>
            <person name="Varghese N."/>
            <person name="Submissions S."/>
        </authorList>
    </citation>
    <scope>NUCLEOTIDE SEQUENCE [LARGE SCALE GENOMIC DNA]</scope>
    <source>
        <strain evidence="7">DSM 22224</strain>
    </source>
</reference>
<dbReference type="InterPro" id="IPR023213">
    <property type="entry name" value="CAT-like_dom_sf"/>
</dbReference>
<dbReference type="EMBL" id="FUWZ01000001">
    <property type="protein sequence ID" value="SJZ86645.1"/>
    <property type="molecule type" value="Genomic_DNA"/>
</dbReference>
<dbReference type="FunFam" id="1.10.1200.10:FF:000005">
    <property type="entry name" value="Nonribosomal peptide synthetase 1"/>
    <property type="match status" value="2"/>
</dbReference>
<dbReference type="GO" id="GO:0003824">
    <property type="term" value="F:catalytic activity"/>
    <property type="evidence" value="ECO:0007669"/>
    <property type="project" value="InterPro"/>
</dbReference>
<dbReference type="PROSITE" id="PS00455">
    <property type="entry name" value="AMP_BINDING"/>
    <property type="match status" value="2"/>
</dbReference>
<dbReference type="PANTHER" id="PTHR45527:SF1">
    <property type="entry name" value="FATTY ACID SYNTHASE"/>
    <property type="match status" value="1"/>
</dbReference>
<dbReference type="InterPro" id="IPR020845">
    <property type="entry name" value="AMP-binding_CS"/>
</dbReference>
<evidence type="ECO:0000259" key="5">
    <source>
        <dbReference type="PROSITE" id="PS50075"/>
    </source>
</evidence>
<sequence>MLQQGMLHHYLAAPDSNLYAVLLSLHIDGGLDVSVFEKALKLVQANNEVLRAVFRWNGLEKPVQVVLKEIPLPFSYSVLPEGAMIAPVLEEERCRTFDLGTLPVRMSLVRLSEASYLLNIAHHHILYDGWSTGLFLKELFSSYYQLMAGKAPVFTGKATYKAVWQATRRKDPASPSFWLNYLKGYTNTPYFFSSEATTNAPAALGKHAVTVALQPLDIFSREHHVSKAAVLYTAYGLLLQQYSGSSDVVFGTPFSGRESAVPGIDGVMGNFVNTVPLRLVTTPGQSLRQLVKSVNNMLSDIGRHVGTAYAEIRQLLDLKPADRLFDSLAAIENYPLDEALMEHDAGLQVRLHAVYEQTDIPLVVTFLLRKDITIELAYDPGIIGGDYVKLFARHLVQLIDQICRCPEMMTETLSLLREAEQQLILHTFNDTRTAYPADKTVHALFSEQASLTPHITALTEGNRSLTYQELDILSGGVTAWLRQQQVREGEPVAIVADRSVDAIVAMLGILKAGAVFLPLDPAFPEERMNGMLASAKVRVALTQAAYAHVLPQDMLQTDISLAANHAPEVTGTTVSATAPAYVMYTSGSTGHPKGVVVSHRNIVRLIKGNNALPLHNGVRILQTGAPAFDAITFEIWGALLNGGHLFIIPAEAILDNASLGEALTAYDINMIWMTSALLNQHVQSDVQIFAPLKYLITGGDALKTPYIDQVRQAHPGLQLINGYGPTENTTFSTTFPVTGQGYREHIPIGRPVSNSTAYVFSSTGALQPVGVPGELYVGGDGVATGYLNDEQLTAAKFISNPYVPGERLYRTGDLCRWLPDGNLMFLGRIDNQVKIRGNRVEPGEVEHVMQQYPGIKETTVIVCDDGDVKYLAAYYVAGEEIATALLHRHLSGKLPEYMLPAAYVHMPKLPLNANGKIDRKALPPAQPFTGKTYTAPSDPVEEKVREIWGALLKREQAGISVTDSFFELGGHSLHATTLTHRLFKTFGVKVTIKDIFRNPTIEGMSDLIRKTQQTNYTAIEKAEDRPCYPLSAAQRRLFFLYEFDRTSLAYNMFQAFRVEGMLDTDRLRNAFGGLLQRHESLRTLFTIADGVPVQKIMPVADFDLIVYHPEDDIREVIPAFRKPFVLEDAPLIRVGVMSPGRDTHFLLVDMHHIINDGVSVGVLVHDLFRLYNNEVLPPLKLQYRDYAVWQQSSAQMALAAEQRDFWLKEYETLPAPLALPADFPRPRIRGQEGMIETFWIDEEVTGQLKHLAEKEEATLFMVLFAVCGVWLGRLSGQEDLVVGTPVSGREHADLEGMIGMFVNTLPVRCQPEGDLTFAGFLAAVKQKMLSCFEHQRFQYEELIEQLRIERDTSRNPLFDVLFSFENFEDTTLALPGLSLTPLEQEQVVAKFDITLSVREKGGGLSFSLEYNRDLFTSGTIRRFADYFKNVISEVIVSPDSRLSTIDMLSWEQWKRLVDGFNYTTVPYPRDSTLSELFKKQVRLTPGNIALTAEGTDLTYEALDSRAAGVARVLTNRGLLPEESVGVVGTKSIHTIVAILGILKAGGAYLMLDPDFPADRIRDMLTGGSARIVLTDDPAGFPLKEGIIVLDVKQLPLVAGDTALAPAGVTAESIACVLYTSGSTGKPKGVAISHRNIIRMVKNAAELPFSDTLRLAHIAAPTFDLINLEIWGALLNGGRLYPVAKEVVLDNSLFEQVLHREQIDFMWMTSSLFNQHMQVNPGLFSRLKFLAVGGDVVSPHSVNEVRRLYPALKVLNGYGPTENGIFSTTFLIEEDYRYTVPIGRPVNNSTVYILSRYRRLQGIGIPGEIYVGGDGVAIGYLNDEELTREKFTEHPFIPGQRLYKTGDLGYWQADGTIIFMGRADTQVKIRGNRIELGEIEAVLQQYEGITNAIVQCREQNGNKYLVAYYLAGKEQDIALLQSFLAERLPDYMVPAAFVHLEQVPLLPSGKADLRALPEPVLSQNTYQAAVTKEEKLLADIWVKVLGIPQVGITDNFFSLGGDSIKSIQIISRVRVAGYELSAKDIFSNQTIAGLARCLKVLRAQPRQDIVKGEAALTPVQRFFFDGPAAGDAHFNQSVMLHFPQGITAGEVQQIFGYLQQHHDALRIVIKETAEGLRLDTKPEQPVSLTVYDAYNEAACTALQGSMDLAAGPLMKLGLFREKDGSHLLIVVHHLVTDGVSWRILLEDMATLYGQLQQKQTLSLPGKTTPFLSWSAHLHHYMESASFRSGRAYWQAQEKRGLQGFIPRDMPEGSNRGEEMRTVRFTLDSMRTHELLRQAPDTFRTSVEEVLLAAFVAAVAQQYGQQQVCVDLEGHGREEILPGVDISRTVGWFTSIYPVMLELKGTTWSDRLRHVKETLRTIPNKGIDYLLCRYYDNSLADAEASRISFNYLGQFNSEYQRSALSGGHNANPHATRTYDWDVIGIIAGDALEMSISYSISRYREETMVALLQHYESCLLSLISYCLDKAHTALSPSDVTGKGISMETLDALQSQYRIQDVYPLSPMQEGMLFHTLYDNHADHYFEQISYILHGRPDIQAVEQTLNALIARYDILRTVFLYEGYDRALQVVLKERAADFTFLDLQEACAAEGEAIVVARYREQDKQRQFVLDRDTLLRLTVVQVAPEKYRFIWSFHHILMDGWCMGLLIHDFNELYEAAAQGRSPQLEAVRPYANYISWLEQRDPAEGLAYWEKYLEGYDRPAGLPQQSSVPEGAAFRPSSRLLELSPQQASQLNAVSVKYGVSVYTVFQCIWGLLLQRYNDCDDVVFGSVVSGRPVEVEGVESMLGLFINTVPVRVRSADNERVGDLLRRIQQELLDSEAYHYNMLPDIQSRSGAGRQLLDHILIYENYPLSDELGGQISDMDVFEQTNYDLSIVIVPGSPFTVRFDYNRERYSDRHISQVMSHLDHLVTVVAGGPDMLVSDVSLLCV</sequence>
<dbReference type="Pfam" id="PF13193">
    <property type="entry name" value="AMP-binding_C"/>
    <property type="match status" value="1"/>
</dbReference>
<dbReference type="SUPFAM" id="SSF52777">
    <property type="entry name" value="CoA-dependent acyltransferases"/>
    <property type="match status" value="8"/>
</dbReference>